<dbReference type="PANTHER" id="PTHR34386:SF1">
    <property type="entry name" value="GLUTAREDOXIN-LIKE PROTEIN NRDH"/>
    <property type="match status" value="1"/>
</dbReference>
<dbReference type="RefSeq" id="XP_004334249.1">
    <property type="nucleotide sequence ID" value="XM_004334201.1"/>
</dbReference>
<dbReference type="PANTHER" id="PTHR34386">
    <property type="entry name" value="GLUTAREDOXIN"/>
    <property type="match status" value="1"/>
</dbReference>
<gene>
    <name evidence="3" type="ORF">ACA1_031390</name>
</gene>
<feature type="signal peptide" evidence="1">
    <location>
        <begin position="1"/>
        <end position="26"/>
    </location>
</feature>
<accession>L8GJ74</accession>
<keyword evidence="4" id="KW-1185">Reference proteome</keyword>
<sequence length="296" mass="33036">MERRTRCHLALLPCLLLVVLASLVAASEVTSPVAPAGFDHTLWTRVLQSYASTAKIDGIQETVVDYETLRRRADPDFANYLDKLADFDPATLSGSREETLAFWLNAYNAFAVRQVVNNPCRVVFGKFCWPARSIRALGGLGQKNWDVAVGKIGNRDYTLRQIQAVVGSLNDSRAWSCMVSACVSCPSLLNTAYLPQTLDAQMNLSAALYLNDTGKGLSLDRNSLSLKLSPIFEWNRDAIARQHGSVINYILAYMDTSPATKLFIATNADRLKVSYFDYKWELNSFENSLLRSPSFW</sequence>
<dbReference type="VEuPathDB" id="AmoebaDB:ACA1_031390"/>
<dbReference type="AlphaFoldDB" id="L8GJ74"/>
<keyword evidence="1" id="KW-0732">Signal</keyword>
<dbReference type="OrthoDB" id="566844at2759"/>
<evidence type="ECO:0000259" key="2">
    <source>
        <dbReference type="Pfam" id="PF04784"/>
    </source>
</evidence>
<dbReference type="InterPro" id="IPR006869">
    <property type="entry name" value="DUF547"/>
</dbReference>
<dbReference type="Pfam" id="PF04784">
    <property type="entry name" value="DUF547"/>
    <property type="match status" value="1"/>
</dbReference>
<dbReference type="Proteomes" id="UP000011083">
    <property type="component" value="Unassembled WGS sequence"/>
</dbReference>
<reference evidence="3 4" key="1">
    <citation type="journal article" date="2013" name="Genome Biol.">
        <title>Genome of Acanthamoeba castellanii highlights extensive lateral gene transfer and early evolution of tyrosine kinase signaling.</title>
        <authorList>
            <person name="Clarke M."/>
            <person name="Lohan A.J."/>
            <person name="Liu B."/>
            <person name="Lagkouvardos I."/>
            <person name="Roy S."/>
            <person name="Zafar N."/>
            <person name="Bertelli C."/>
            <person name="Schilde C."/>
            <person name="Kianianmomeni A."/>
            <person name="Burglin T.R."/>
            <person name="Frech C."/>
            <person name="Turcotte B."/>
            <person name="Kopec K.O."/>
            <person name="Synnott J.M."/>
            <person name="Choo C."/>
            <person name="Paponov I."/>
            <person name="Finkler A."/>
            <person name="Soon Heng Tan C."/>
            <person name="Hutchins A.P."/>
            <person name="Weinmeier T."/>
            <person name="Rattei T."/>
            <person name="Chu J.S."/>
            <person name="Gimenez G."/>
            <person name="Irimia M."/>
            <person name="Rigden D.J."/>
            <person name="Fitzpatrick D.A."/>
            <person name="Lorenzo-Morales J."/>
            <person name="Bateman A."/>
            <person name="Chiu C.H."/>
            <person name="Tang P."/>
            <person name="Hegemann P."/>
            <person name="Fromm H."/>
            <person name="Raoult D."/>
            <person name="Greub G."/>
            <person name="Miranda-Saavedra D."/>
            <person name="Chen N."/>
            <person name="Nash P."/>
            <person name="Ginger M.L."/>
            <person name="Horn M."/>
            <person name="Schaap P."/>
            <person name="Caler L."/>
            <person name="Loftus B."/>
        </authorList>
    </citation>
    <scope>NUCLEOTIDE SEQUENCE [LARGE SCALE GENOMIC DNA]</scope>
    <source>
        <strain evidence="3 4">Neff</strain>
    </source>
</reference>
<dbReference type="EMBL" id="KB008124">
    <property type="protein sequence ID" value="ELR12236.1"/>
    <property type="molecule type" value="Genomic_DNA"/>
</dbReference>
<evidence type="ECO:0000256" key="1">
    <source>
        <dbReference type="SAM" id="SignalP"/>
    </source>
</evidence>
<proteinExistence type="predicted"/>
<dbReference type="OMA" id="NEPRIHF"/>
<feature type="domain" description="DUF547" evidence="2">
    <location>
        <begin position="95"/>
        <end position="210"/>
    </location>
</feature>
<dbReference type="InterPro" id="IPR051548">
    <property type="entry name" value="Grx-like_ET"/>
</dbReference>
<name>L8GJ74_ACACF</name>
<dbReference type="GO" id="GO:0009055">
    <property type="term" value="F:electron transfer activity"/>
    <property type="evidence" value="ECO:0007669"/>
    <property type="project" value="TreeGrafter"/>
</dbReference>
<protein>
    <recommendedName>
        <fullName evidence="2">DUF547 domain-containing protein</fullName>
    </recommendedName>
</protein>
<feature type="chain" id="PRO_5003989809" description="DUF547 domain-containing protein" evidence="1">
    <location>
        <begin position="27"/>
        <end position="296"/>
    </location>
</feature>
<dbReference type="GeneID" id="14912722"/>
<dbReference type="GO" id="GO:0045454">
    <property type="term" value="P:cell redox homeostasis"/>
    <property type="evidence" value="ECO:0007669"/>
    <property type="project" value="TreeGrafter"/>
</dbReference>
<organism evidence="3 4">
    <name type="scientific">Acanthamoeba castellanii (strain ATCC 30010 / Neff)</name>
    <dbReference type="NCBI Taxonomy" id="1257118"/>
    <lineage>
        <taxon>Eukaryota</taxon>
        <taxon>Amoebozoa</taxon>
        <taxon>Discosea</taxon>
        <taxon>Longamoebia</taxon>
        <taxon>Centramoebida</taxon>
        <taxon>Acanthamoebidae</taxon>
        <taxon>Acanthamoeba</taxon>
    </lineage>
</organism>
<evidence type="ECO:0000313" key="4">
    <source>
        <dbReference type="Proteomes" id="UP000011083"/>
    </source>
</evidence>
<evidence type="ECO:0000313" key="3">
    <source>
        <dbReference type="EMBL" id="ELR12236.1"/>
    </source>
</evidence>
<dbReference type="KEGG" id="acan:ACA1_031390"/>